<evidence type="ECO:0000313" key="2">
    <source>
        <dbReference type="EMBL" id="GLD70065.1"/>
    </source>
</evidence>
<reference evidence="2" key="1">
    <citation type="submission" date="2022-08" db="EMBL/GenBank/DDBJ databases">
        <title>Genome sequencing of akame (Lates japonicus).</title>
        <authorList>
            <person name="Hashiguchi Y."/>
            <person name="Takahashi H."/>
        </authorList>
    </citation>
    <scope>NUCLEOTIDE SEQUENCE</scope>
    <source>
        <strain evidence="2">Kochi</strain>
    </source>
</reference>
<gene>
    <name evidence="2" type="ORF">AKAME5_002138200</name>
</gene>
<keyword evidence="3" id="KW-1185">Reference proteome</keyword>
<dbReference type="EMBL" id="BRZM01000331">
    <property type="protein sequence ID" value="GLD70065.1"/>
    <property type="molecule type" value="Genomic_DNA"/>
</dbReference>
<dbReference type="GO" id="GO:0016301">
    <property type="term" value="F:kinase activity"/>
    <property type="evidence" value="ECO:0007669"/>
    <property type="project" value="UniProtKB-KW"/>
</dbReference>
<accession>A0AAD3RJB9</accession>
<feature type="compositionally biased region" description="Acidic residues" evidence="1">
    <location>
        <begin position="44"/>
        <end position="55"/>
    </location>
</feature>
<dbReference type="GO" id="GO:0003677">
    <property type="term" value="F:DNA binding"/>
    <property type="evidence" value="ECO:0007669"/>
    <property type="project" value="UniProtKB-KW"/>
</dbReference>
<sequence length="107" mass="11698">MRGIIDVLGQPADHLLCAGSFTEKFPKVNQHWDYLKWWVKIDDLDDNSNNDNDENTDNRDNNNNEAEEQSKAEGLPVIPWSSGTGSATHLLDGAAAAGVEGGSTEEE</sequence>
<keyword evidence="2" id="KW-0418">Kinase</keyword>
<feature type="region of interest" description="Disordered" evidence="1">
    <location>
        <begin position="44"/>
        <end position="107"/>
    </location>
</feature>
<dbReference type="Proteomes" id="UP001279410">
    <property type="component" value="Unassembled WGS sequence"/>
</dbReference>
<keyword evidence="2" id="KW-0371">Homeobox</keyword>
<keyword evidence="2" id="KW-0238">DNA-binding</keyword>
<protein>
    <submittedName>
        <fullName evidence="2">Homeodomain-interacting protein kinase 1-like isoform X1</fullName>
    </submittedName>
</protein>
<comment type="caution">
    <text evidence="2">The sequence shown here is derived from an EMBL/GenBank/DDBJ whole genome shotgun (WGS) entry which is preliminary data.</text>
</comment>
<name>A0AAD3RJB9_LATJO</name>
<dbReference type="AlphaFoldDB" id="A0AAD3RJB9"/>
<evidence type="ECO:0000313" key="3">
    <source>
        <dbReference type="Proteomes" id="UP001279410"/>
    </source>
</evidence>
<organism evidence="2 3">
    <name type="scientific">Lates japonicus</name>
    <name type="common">Japanese lates</name>
    <dbReference type="NCBI Taxonomy" id="270547"/>
    <lineage>
        <taxon>Eukaryota</taxon>
        <taxon>Metazoa</taxon>
        <taxon>Chordata</taxon>
        <taxon>Craniata</taxon>
        <taxon>Vertebrata</taxon>
        <taxon>Euteleostomi</taxon>
        <taxon>Actinopterygii</taxon>
        <taxon>Neopterygii</taxon>
        <taxon>Teleostei</taxon>
        <taxon>Neoteleostei</taxon>
        <taxon>Acanthomorphata</taxon>
        <taxon>Carangaria</taxon>
        <taxon>Carangaria incertae sedis</taxon>
        <taxon>Centropomidae</taxon>
        <taxon>Lates</taxon>
    </lineage>
</organism>
<keyword evidence="2" id="KW-0808">Transferase</keyword>
<evidence type="ECO:0000256" key="1">
    <source>
        <dbReference type="SAM" id="MobiDB-lite"/>
    </source>
</evidence>
<proteinExistence type="predicted"/>